<feature type="transmembrane region" description="Helical" evidence="6">
    <location>
        <begin position="63"/>
        <end position="84"/>
    </location>
</feature>
<comment type="subcellular location">
    <subcellularLocation>
        <location evidence="1">Membrane</location>
        <topology evidence="1">Multi-pass membrane protein</topology>
    </subcellularLocation>
</comment>
<evidence type="ECO:0000313" key="8">
    <source>
        <dbReference type="Proteomes" id="UP001321582"/>
    </source>
</evidence>
<accession>A0AAU9D6K1</accession>
<evidence type="ECO:0000256" key="2">
    <source>
        <dbReference type="ARBA" id="ARBA00005268"/>
    </source>
</evidence>
<keyword evidence="4 6" id="KW-1133">Transmembrane helix</keyword>
<evidence type="ECO:0000256" key="6">
    <source>
        <dbReference type="SAM" id="Phobius"/>
    </source>
</evidence>
<evidence type="ECO:0000313" key="7">
    <source>
        <dbReference type="EMBL" id="BDU50178.1"/>
    </source>
</evidence>
<comment type="similarity">
    <text evidence="2">Belongs to the UPF0014 family.</text>
</comment>
<sequence>MANDISILSLFLAALMFLIPIGFSFYFKLFMTKDIIISGIRMFVQLFLVGVFLKYIFQLDNFMLNILWLFLMLIVAAFSILSNIEFNKKLFLPPIIASLFLVVAFVGIYFNYFIIGLKDIFQAKYFIPIGGMLLGNSLKGNIIGLDNFYKNISKQEKKYFYKLSLGATRYEALLPFIRKSIKISSKPTLATMATIGIVSLPGMMTGQILSGESPMNAIKYQIAITIAILVTRMLGIVLTLLFTIPIAFDEYGVLKKDVFGN</sequence>
<organism evidence="7 8">
    <name type="scientific">Haliovirga abyssi</name>
    <dbReference type="NCBI Taxonomy" id="2996794"/>
    <lineage>
        <taxon>Bacteria</taxon>
        <taxon>Fusobacteriati</taxon>
        <taxon>Fusobacteriota</taxon>
        <taxon>Fusobacteriia</taxon>
        <taxon>Fusobacteriales</taxon>
        <taxon>Haliovirgaceae</taxon>
        <taxon>Haliovirga</taxon>
    </lineage>
</organism>
<evidence type="ECO:0000256" key="3">
    <source>
        <dbReference type="ARBA" id="ARBA00022692"/>
    </source>
</evidence>
<dbReference type="InterPro" id="IPR005226">
    <property type="entry name" value="UPF0014_fam"/>
</dbReference>
<dbReference type="PANTHER" id="PTHR30028">
    <property type="entry name" value="UPF0014 INNER MEMBRANE PROTEIN YBBM-RELATED"/>
    <property type="match status" value="1"/>
</dbReference>
<dbReference type="GO" id="GO:0005886">
    <property type="term" value="C:plasma membrane"/>
    <property type="evidence" value="ECO:0007669"/>
    <property type="project" value="TreeGrafter"/>
</dbReference>
<feature type="transmembrane region" description="Helical" evidence="6">
    <location>
        <begin position="222"/>
        <end position="248"/>
    </location>
</feature>
<feature type="transmembrane region" description="Helical" evidence="6">
    <location>
        <begin position="91"/>
        <end position="114"/>
    </location>
</feature>
<feature type="transmembrane region" description="Helical" evidence="6">
    <location>
        <begin position="189"/>
        <end position="210"/>
    </location>
</feature>
<evidence type="ECO:0000256" key="5">
    <source>
        <dbReference type="ARBA" id="ARBA00023136"/>
    </source>
</evidence>
<name>A0AAU9D6K1_9FUSO</name>
<dbReference type="AlphaFoldDB" id="A0AAU9D6K1"/>
<keyword evidence="8" id="KW-1185">Reference proteome</keyword>
<keyword evidence="3 6" id="KW-0812">Transmembrane</keyword>
<evidence type="ECO:0000256" key="1">
    <source>
        <dbReference type="ARBA" id="ARBA00004141"/>
    </source>
</evidence>
<dbReference type="EMBL" id="AP027059">
    <property type="protein sequence ID" value="BDU50178.1"/>
    <property type="molecule type" value="Genomic_DNA"/>
</dbReference>
<proteinExistence type="inferred from homology"/>
<feature type="transmembrane region" description="Helical" evidence="6">
    <location>
        <begin position="39"/>
        <end position="57"/>
    </location>
</feature>
<dbReference type="Pfam" id="PF03649">
    <property type="entry name" value="UPF0014"/>
    <property type="match status" value="1"/>
</dbReference>
<reference evidence="7 8" key="1">
    <citation type="submission" date="2022-11" db="EMBL/GenBank/DDBJ databases">
        <title>Haliovirga abyssi gen. nov., sp. nov., a mesophilic fermentative bacterium isolated from the Iheya North hydrothermal field and the proposal of Haliovirgaceae fam. nov.</title>
        <authorList>
            <person name="Miyazaki U."/>
            <person name="Tame A."/>
            <person name="Miyazaki J."/>
            <person name="Takai K."/>
            <person name="Sawayama S."/>
            <person name="Kitajima M."/>
            <person name="Okamoto A."/>
            <person name="Nakagawa S."/>
        </authorList>
    </citation>
    <scope>NUCLEOTIDE SEQUENCE [LARGE SCALE GENOMIC DNA]</scope>
    <source>
        <strain evidence="7 8">IC12</strain>
    </source>
</reference>
<dbReference type="Proteomes" id="UP001321582">
    <property type="component" value="Chromosome"/>
</dbReference>
<evidence type="ECO:0000256" key="4">
    <source>
        <dbReference type="ARBA" id="ARBA00022989"/>
    </source>
</evidence>
<dbReference type="PANTHER" id="PTHR30028:SF0">
    <property type="entry name" value="PROTEIN ALUMINUM SENSITIVE 3"/>
    <property type="match status" value="1"/>
</dbReference>
<keyword evidence="5 6" id="KW-0472">Membrane</keyword>
<feature type="transmembrane region" description="Helical" evidence="6">
    <location>
        <begin position="6"/>
        <end position="27"/>
    </location>
</feature>
<dbReference type="RefSeq" id="WP_307905112.1">
    <property type="nucleotide sequence ID" value="NZ_AP027059.1"/>
</dbReference>
<protein>
    <submittedName>
        <fullName evidence="7">ABC transporter permease</fullName>
    </submittedName>
</protein>
<dbReference type="KEGG" id="haby:HLVA_07470"/>
<gene>
    <name evidence="7" type="primary">ybbM</name>
    <name evidence="7" type="ORF">HLVA_07470</name>
</gene>